<gene>
    <name evidence="1" type="ORF">SAMN04487818_11596</name>
</gene>
<dbReference type="Proteomes" id="UP000199051">
    <property type="component" value="Unassembled WGS sequence"/>
</dbReference>
<sequence length="41" mass="4458">MRLVGLQTRFVQVDTDKGKFELCKDVAAFANSLGDLLVCGV</sequence>
<reference evidence="2" key="1">
    <citation type="submission" date="2016-10" db="EMBL/GenBank/DDBJ databases">
        <authorList>
            <person name="Varghese N."/>
            <person name="Submissions S."/>
        </authorList>
    </citation>
    <scope>NUCLEOTIDE SEQUENCE [LARGE SCALE GENOMIC DNA]</scope>
    <source>
        <strain evidence="2">DSM 44260</strain>
    </source>
</reference>
<dbReference type="AlphaFoldDB" id="A0A1H9XH78"/>
<accession>A0A1H9XH78</accession>
<keyword evidence="2" id="KW-1185">Reference proteome</keyword>
<proteinExistence type="predicted"/>
<evidence type="ECO:0000313" key="2">
    <source>
        <dbReference type="Proteomes" id="UP000199051"/>
    </source>
</evidence>
<protein>
    <submittedName>
        <fullName evidence="1">Uncharacterized protein</fullName>
    </submittedName>
</protein>
<organism evidence="1 2">
    <name type="scientific">Actinokineospora terrae</name>
    <dbReference type="NCBI Taxonomy" id="155974"/>
    <lineage>
        <taxon>Bacteria</taxon>
        <taxon>Bacillati</taxon>
        <taxon>Actinomycetota</taxon>
        <taxon>Actinomycetes</taxon>
        <taxon>Pseudonocardiales</taxon>
        <taxon>Pseudonocardiaceae</taxon>
        <taxon>Actinokineospora</taxon>
    </lineage>
</organism>
<name>A0A1H9XH78_9PSEU</name>
<dbReference type="EMBL" id="FOGI01000015">
    <property type="protein sequence ID" value="SES45484.1"/>
    <property type="molecule type" value="Genomic_DNA"/>
</dbReference>
<evidence type="ECO:0000313" key="1">
    <source>
        <dbReference type="EMBL" id="SES45484.1"/>
    </source>
</evidence>